<comment type="caution">
    <text evidence="3">The sequence shown here is derived from an EMBL/GenBank/DDBJ whole genome shotgun (WGS) entry which is preliminary data.</text>
</comment>
<reference evidence="3 4" key="1">
    <citation type="submission" date="2016-06" db="EMBL/GenBank/DDBJ databases">
        <title>Draft genome of Moraxella atlantae CCUG 59586.</title>
        <authorList>
            <person name="Salva-Serra F."/>
            <person name="Engstrom-Jakobsson H."/>
            <person name="Thorell K."/>
            <person name="Gonzales-Siles L."/>
            <person name="Karlsson R."/>
            <person name="Boulund F."/>
            <person name="Engstrand L."/>
            <person name="Kristiansson E."/>
            <person name="Moore E."/>
        </authorList>
    </citation>
    <scope>NUCLEOTIDE SEQUENCE [LARGE SCALE GENOMIC DNA]</scope>
    <source>
        <strain evidence="3 4">CCUG 59586</strain>
    </source>
</reference>
<protein>
    <recommendedName>
        <fullName evidence="2">Glutaredoxin domain-containing protein</fullName>
    </recommendedName>
</protein>
<dbReference type="EMBL" id="LZNA01000041">
    <property type="protein sequence ID" value="OBX79555.1"/>
    <property type="molecule type" value="Genomic_DNA"/>
</dbReference>
<evidence type="ECO:0000313" key="4">
    <source>
        <dbReference type="Proteomes" id="UP000092616"/>
    </source>
</evidence>
<feature type="signal peptide" evidence="1">
    <location>
        <begin position="1"/>
        <end position="21"/>
    </location>
</feature>
<dbReference type="SUPFAM" id="SSF52833">
    <property type="entry name" value="Thioredoxin-like"/>
    <property type="match status" value="1"/>
</dbReference>
<name>A0A1B8QDF9_9GAMM</name>
<accession>A0A1B8QDF9</accession>
<dbReference type="CDD" id="cd02976">
    <property type="entry name" value="NrdH"/>
    <property type="match status" value="1"/>
</dbReference>
<evidence type="ECO:0000259" key="2">
    <source>
        <dbReference type="Pfam" id="PF00462"/>
    </source>
</evidence>
<dbReference type="Gene3D" id="3.40.30.10">
    <property type="entry name" value="Glutaredoxin"/>
    <property type="match status" value="1"/>
</dbReference>
<proteinExistence type="predicted"/>
<feature type="domain" description="Glutaredoxin" evidence="2">
    <location>
        <begin position="42"/>
        <end position="96"/>
    </location>
</feature>
<dbReference type="AlphaFoldDB" id="A0A1B8QDF9"/>
<sequence>MGKTTASLALGLALAACSVHAEISHSNVTLGQLAQSVKPKDVTIYTMLNCGYCQQAKRWLTANRFAFTECDISARVSCEREFNALHGDGVPLLVVKRGGKQYIMDEGFDAAEFLSFVAAAP</sequence>
<dbReference type="InterPro" id="IPR002109">
    <property type="entry name" value="Glutaredoxin"/>
</dbReference>
<dbReference type="Proteomes" id="UP000092616">
    <property type="component" value="Unassembled WGS sequence"/>
</dbReference>
<keyword evidence="1" id="KW-0732">Signal</keyword>
<feature type="chain" id="PRO_5008612294" description="Glutaredoxin domain-containing protein" evidence="1">
    <location>
        <begin position="22"/>
        <end position="121"/>
    </location>
</feature>
<keyword evidence="4" id="KW-1185">Reference proteome</keyword>
<evidence type="ECO:0000313" key="3">
    <source>
        <dbReference type="EMBL" id="OBX79555.1"/>
    </source>
</evidence>
<evidence type="ECO:0000256" key="1">
    <source>
        <dbReference type="SAM" id="SignalP"/>
    </source>
</evidence>
<dbReference type="InterPro" id="IPR036249">
    <property type="entry name" value="Thioredoxin-like_sf"/>
</dbReference>
<dbReference type="RefSeq" id="WP_067337244.1">
    <property type="nucleotide sequence ID" value="NZ_LZNA01000041.1"/>
</dbReference>
<dbReference type="PROSITE" id="PS51257">
    <property type="entry name" value="PROKAR_LIPOPROTEIN"/>
    <property type="match status" value="1"/>
</dbReference>
<dbReference type="Pfam" id="PF00462">
    <property type="entry name" value="Glutaredoxin"/>
    <property type="match status" value="1"/>
</dbReference>
<organism evidence="3 4">
    <name type="scientific">Faucicola atlantae</name>
    <dbReference type="NCBI Taxonomy" id="34059"/>
    <lineage>
        <taxon>Bacteria</taxon>
        <taxon>Pseudomonadati</taxon>
        <taxon>Pseudomonadota</taxon>
        <taxon>Gammaproteobacteria</taxon>
        <taxon>Moraxellales</taxon>
        <taxon>Moraxellaceae</taxon>
        <taxon>Faucicola</taxon>
    </lineage>
</organism>
<gene>
    <name evidence="3" type="ORF">A9306_08425</name>
</gene>